<dbReference type="AlphaFoldDB" id="A0A0F3GMW7"/>
<dbReference type="PATRIC" id="fig|29290.4.peg.6149"/>
<dbReference type="InterPro" id="IPR037225">
    <property type="entry name" value="Nuo51_FMN-bd_sf"/>
</dbReference>
<dbReference type="InterPro" id="IPR017900">
    <property type="entry name" value="4Fe4S_Fe_S_CS"/>
</dbReference>
<dbReference type="PANTHER" id="PTHR43578">
    <property type="entry name" value="NADH-QUINONE OXIDOREDUCTASE SUBUNIT F"/>
    <property type="match status" value="1"/>
</dbReference>
<dbReference type="SMART" id="SM00928">
    <property type="entry name" value="NADH_4Fe-4S"/>
    <property type="match status" value="1"/>
</dbReference>
<evidence type="ECO:0000256" key="4">
    <source>
        <dbReference type="ARBA" id="ARBA00023004"/>
    </source>
</evidence>
<proteinExistence type="inferred from homology"/>
<dbReference type="SUPFAM" id="SSF142019">
    <property type="entry name" value="Nqo1 FMN-binding domain-like"/>
    <property type="match status" value="1"/>
</dbReference>
<evidence type="ECO:0000313" key="7">
    <source>
        <dbReference type="EMBL" id="KJU83167.1"/>
    </source>
</evidence>
<dbReference type="Gene3D" id="1.20.1440.230">
    <property type="entry name" value="NADH-ubiquinone oxidoreductase 51kDa subunit, iron-sulphur binding domain"/>
    <property type="match status" value="1"/>
</dbReference>
<dbReference type="InterPro" id="IPR036249">
    <property type="entry name" value="Thioredoxin-like_sf"/>
</dbReference>
<keyword evidence="4" id="KW-0408">Iron</keyword>
<keyword evidence="5" id="KW-0411">Iron-sulfur</keyword>
<evidence type="ECO:0000256" key="3">
    <source>
        <dbReference type="ARBA" id="ARBA00022723"/>
    </source>
</evidence>
<dbReference type="InterPro" id="IPR017896">
    <property type="entry name" value="4Fe4S_Fe-S-bd"/>
</dbReference>
<dbReference type="Pfam" id="PF10531">
    <property type="entry name" value="SLBB"/>
    <property type="match status" value="1"/>
</dbReference>
<dbReference type="InterPro" id="IPR011538">
    <property type="entry name" value="Nuo51_FMN-bd"/>
</dbReference>
<sequence>MFKEGVPRIRMCTGTACVATGAKKVGQQLEHHSKVAGHDIDIVHTGCQGFCQEGPVMKIEPQGYYYNRVKATDAHDIVSTTISAGYSVRKLLFRQSVMEEPLEIMETLPFYKKQKRIALRNNGLVDPRNINHYIAVGGYRALAKALSTMTPDEVLEEVDKANLRGRGGAGFPAGKKWKHVKSSGYPIKFVIANGDEGDPGAFMDRSIMEGDPHGLIEGMLLCAYAIGAQYGYIYVRHEYPLAVVNLKHAIKQATEMGFLGDNILGTNFSFSMDTREGAGAFVCGESTALVASIEGERGFPRPRPPRLSEYGGGVWNYPSNLNNIETFACVPHIIENGSDWFKSIGTVNSPGTKVFALTGKVRNTGLVEVPMGITLREIIFEIGGGIMDGKKFKAVQTGGPSGGCLPEEYLDMAVDFDSLANVGSMMGSGGMVVMDEETCVVDVSRFFLTFTKEESCGKCPPCRIGTYQMLDILNKITAGKGEPEDLERLEWLSERVQKMSLCGLGQSAPNPILSTLKYFRQEYEEHVHDKYCRAKVCSGLGQFTIDHAMCFLCGLCKQACAFNAVKETRRTYFIDQDECTKCKACYTACPIGAVKIGKVPKPKPVAAGR</sequence>
<dbReference type="PANTHER" id="PTHR43578:SF3">
    <property type="entry name" value="NADH-QUINONE OXIDOREDUCTASE SUBUNIT F"/>
    <property type="match status" value="1"/>
</dbReference>
<dbReference type="SUPFAM" id="SSF142984">
    <property type="entry name" value="Nqo1 middle domain-like"/>
    <property type="match status" value="1"/>
</dbReference>
<dbReference type="Pfam" id="PF10589">
    <property type="entry name" value="NADH_4Fe-4S"/>
    <property type="match status" value="1"/>
</dbReference>
<dbReference type="SUPFAM" id="SSF140490">
    <property type="entry name" value="Nqo1C-terminal domain-like"/>
    <property type="match status" value="1"/>
</dbReference>
<dbReference type="GO" id="GO:0046872">
    <property type="term" value="F:metal ion binding"/>
    <property type="evidence" value="ECO:0007669"/>
    <property type="project" value="UniProtKB-KW"/>
</dbReference>
<dbReference type="GO" id="GO:0008137">
    <property type="term" value="F:NADH dehydrogenase (ubiquinone) activity"/>
    <property type="evidence" value="ECO:0007669"/>
    <property type="project" value="InterPro"/>
</dbReference>
<keyword evidence="3" id="KW-0479">Metal-binding</keyword>
<feature type="domain" description="4Fe-4S ferredoxin-type" evidence="6">
    <location>
        <begin position="541"/>
        <end position="566"/>
    </location>
</feature>
<accession>A0A0F3GMW7</accession>
<dbReference type="Pfam" id="PF01512">
    <property type="entry name" value="Complex1_51K"/>
    <property type="match status" value="1"/>
</dbReference>
<dbReference type="Pfam" id="PF01257">
    <property type="entry name" value="2Fe-2S_thioredx"/>
    <property type="match status" value="1"/>
</dbReference>
<dbReference type="Proteomes" id="UP000033423">
    <property type="component" value="Unassembled WGS sequence"/>
</dbReference>
<dbReference type="PROSITE" id="PS00645">
    <property type="entry name" value="COMPLEX1_51K_2"/>
    <property type="match status" value="1"/>
</dbReference>
<dbReference type="FunFam" id="1.20.1440.230:FF:000001">
    <property type="entry name" value="Mitochondrial NADH dehydrogenase flavoprotein 1"/>
    <property type="match status" value="1"/>
</dbReference>
<dbReference type="PROSITE" id="PS51379">
    <property type="entry name" value="4FE4S_FER_2"/>
    <property type="match status" value="2"/>
</dbReference>
<keyword evidence="8" id="KW-1185">Reference proteome</keyword>
<dbReference type="InterPro" id="IPR019554">
    <property type="entry name" value="Soluble_ligand-bd"/>
</dbReference>
<dbReference type="SUPFAM" id="SSF54862">
    <property type="entry name" value="4Fe-4S ferredoxins"/>
    <property type="match status" value="1"/>
</dbReference>
<keyword evidence="7" id="KW-0830">Ubiquinone</keyword>
<dbReference type="Pfam" id="PF00037">
    <property type="entry name" value="Fer4"/>
    <property type="match status" value="1"/>
</dbReference>
<dbReference type="InterPro" id="IPR037207">
    <property type="entry name" value="Nuop51_4Fe4S-bd_sf"/>
</dbReference>
<gene>
    <name evidence="7" type="ORF">MBAV_004638</name>
</gene>
<dbReference type="Gene3D" id="3.40.50.11540">
    <property type="entry name" value="NADH-ubiquinone oxidoreductase 51kDa subunit"/>
    <property type="match status" value="1"/>
</dbReference>
<reference evidence="7 8" key="1">
    <citation type="submission" date="2015-02" db="EMBL/GenBank/DDBJ databases">
        <title>Single-cell genomics of uncultivated deep-branching MTB reveals a conserved set of magnetosome genes.</title>
        <authorList>
            <person name="Kolinko S."/>
            <person name="Richter M."/>
            <person name="Glockner F.O."/>
            <person name="Brachmann A."/>
            <person name="Schuler D."/>
        </authorList>
    </citation>
    <scope>NUCLEOTIDE SEQUENCE [LARGE SCALE GENOMIC DNA]</scope>
    <source>
        <strain evidence="7">TM-1</strain>
    </source>
</reference>
<dbReference type="Gene3D" id="3.40.30.10">
    <property type="entry name" value="Glutaredoxin"/>
    <property type="match status" value="1"/>
</dbReference>
<evidence type="ECO:0000256" key="5">
    <source>
        <dbReference type="ARBA" id="ARBA00023014"/>
    </source>
</evidence>
<dbReference type="GO" id="GO:0010181">
    <property type="term" value="F:FMN binding"/>
    <property type="evidence" value="ECO:0007669"/>
    <property type="project" value="InterPro"/>
</dbReference>
<protein>
    <submittedName>
        <fullName evidence="7">NADH:ubiquinone oxidoreductase, NADH-binding (51 kD) subunit</fullName>
    </submittedName>
</protein>
<evidence type="ECO:0000259" key="6">
    <source>
        <dbReference type="PROSITE" id="PS51379"/>
    </source>
</evidence>
<name>A0A0F3GMW7_9BACT</name>
<dbReference type="Gene3D" id="3.30.70.20">
    <property type="match status" value="1"/>
</dbReference>
<dbReference type="InterPro" id="IPR019575">
    <property type="entry name" value="Nuop51_4Fe4S-bd"/>
</dbReference>
<dbReference type="CDD" id="cd02980">
    <property type="entry name" value="TRX_Fd_family"/>
    <property type="match status" value="1"/>
</dbReference>
<comment type="similarity">
    <text evidence="1">Belongs to the complex I 51 kDa subunit family.</text>
</comment>
<feature type="domain" description="4Fe-4S ferredoxin-type" evidence="6">
    <location>
        <begin position="570"/>
        <end position="599"/>
    </location>
</feature>
<evidence type="ECO:0000256" key="1">
    <source>
        <dbReference type="ARBA" id="ARBA00007523"/>
    </source>
</evidence>
<evidence type="ECO:0000256" key="2">
    <source>
        <dbReference type="ARBA" id="ARBA00022485"/>
    </source>
</evidence>
<dbReference type="SUPFAM" id="SSF52833">
    <property type="entry name" value="Thioredoxin-like"/>
    <property type="match status" value="1"/>
</dbReference>
<dbReference type="EMBL" id="LACI01002003">
    <property type="protein sequence ID" value="KJU83167.1"/>
    <property type="molecule type" value="Genomic_DNA"/>
</dbReference>
<dbReference type="Gene3D" id="3.10.20.600">
    <property type="match status" value="1"/>
</dbReference>
<evidence type="ECO:0000313" key="8">
    <source>
        <dbReference type="Proteomes" id="UP000033423"/>
    </source>
</evidence>
<dbReference type="Gene3D" id="6.10.250.1450">
    <property type="match status" value="1"/>
</dbReference>
<dbReference type="GO" id="GO:0051539">
    <property type="term" value="F:4 iron, 4 sulfur cluster binding"/>
    <property type="evidence" value="ECO:0007669"/>
    <property type="project" value="UniProtKB-KW"/>
</dbReference>
<dbReference type="InterPro" id="IPR001949">
    <property type="entry name" value="NADH-UbQ_OxRdtase_51kDa_CS"/>
</dbReference>
<comment type="caution">
    <text evidence="7">The sequence shown here is derived from an EMBL/GenBank/DDBJ whole genome shotgun (WGS) entry which is preliminary data.</text>
</comment>
<dbReference type="PROSITE" id="PS00198">
    <property type="entry name" value="4FE4S_FER_1"/>
    <property type="match status" value="1"/>
</dbReference>
<organism evidence="7 8">
    <name type="scientific">Candidatus Magnetobacterium bavaricum</name>
    <dbReference type="NCBI Taxonomy" id="29290"/>
    <lineage>
        <taxon>Bacteria</taxon>
        <taxon>Pseudomonadati</taxon>
        <taxon>Nitrospirota</taxon>
        <taxon>Thermodesulfovibrionia</taxon>
        <taxon>Thermodesulfovibrionales</taxon>
        <taxon>Candidatus Magnetobacteriaceae</taxon>
        <taxon>Candidatus Magnetobacterium</taxon>
    </lineage>
</organism>
<keyword evidence="2" id="KW-0004">4Fe-4S</keyword>